<reference evidence="2 3" key="1">
    <citation type="submission" date="2016-04" db="EMBL/GenBank/DDBJ databases">
        <title>A degradative enzymes factory behind the ericoid mycorrhizal symbiosis.</title>
        <authorList>
            <consortium name="DOE Joint Genome Institute"/>
            <person name="Martino E."/>
            <person name="Morin E."/>
            <person name="Grelet G."/>
            <person name="Kuo A."/>
            <person name="Kohler A."/>
            <person name="Daghino S."/>
            <person name="Barry K."/>
            <person name="Choi C."/>
            <person name="Cichocki N."/>
            <person name="Clum A."/>
            <person name="Copeland A."/>
            <person name="Hainaut M."/>
            <person name="Haridas S."/>
            <person name="Labutti K."/>
            <person name="Lindquist E."/>
            <person name="Lipzen A."/>
            <person name="Khouja H.-R."/>
            <person name="Murat C."/>
            <person name="Ohm R."/>
            <person name="Olson A."/>
            <person name="Spatafora J."/>
            <person name="Veneault-Fourrey C."/>
            <person name="Henrissat B."/>
            <person name="Grigoriev I."/>
            <person name="Martin F."/>
            <person name="Perotto S."/>
        </authorList>
    </citation>
    <scope>NUCLEOTIDE SEQUENCE [LARGE SCALE GENOMIC DNA]</scope>
    <source>
        <strain evidence="2 3">F</strain>
    </source>
</reference>
<organism evidence="2 3">
    <name type="scientific">Hyaloscypha variabilis (strain UAMH 11265 / GT02V1 / F)</name>
    <name type="common">Meliniomyces variabilis</name>
    <dbReference type="NCBI Taxonomy" id="1149755"/>
    <lineage>
        <taxon>Eukaryota</taxon>
        <taxon>Fungi</taxon>
        <taxon>Dikarya</taxon>
        <taxon>Ascomycota</taxon>
        <taxon>Pezizomycotina</taxon>
        <taxon>Leotiomycetes</taxon>
        <taxon>Helotiales</taxon>
        <taxon>Hyaloscyphaceae</taxon>
        <taxon>Hyaloscypha</taxon>
        <taxon>Hyaloscypha variabilis</taxon>
    </lineage>
</organism>
<dbReference type="Proteomes" id="UP000235786">
    <property type="component" value="Unassembled WGS sequence"/>
</dbReference>
<proteinExistence type="predicted"/>
<evidence type="ECO:0000313" key="3">
    <source>
        <dbReference type="Proteomes" id="UP000235786"/>
    </source>
</evidence>
<accession>A0A2J6R333</accession>
<name>A0A2J6R333_HYAVF</name>
<evidence type="ECO:0000313" key="2">
    <source>
        <dbReference type="EMBL" id="PMD32889.1"/>
    </source>
</evidence>
<dbReference type="EMBL" id="KZ613957">
    <property type="protein sequence ID" value="PMD32889.1"/>
    <property type="molecule type" value="Genomic_DNA"/>
</dbReference>
<sequence length="139" mass="15332">MDKYHHAAARNNHPYPKPDHRYYRPPYTTPRYSPHAARYRRCSVLRGCFDSIPRTSHQHLTLLKSNWGGIYRVADVDSSIRLAEHLQTSPSRNVDIGVDSFQVHGAPDGSFVVGPFPAGKVVEDALEVVGVAGLGGLVG</sequence>
<dbReference type="AlphaFoldDB" id="A0A2J6R333"/>
<keyword evidence="3" id="KW-1185">Reference proteome</keyword>
<evidence type="ECO:0000256" key="1">
    <source>
        <dbReference type="SAM" id="MobiDB-lite"/>
    </source>
</evidence>
<protein>
    <submittedName>
        <fullName evidence="2">Uncharacterized protein</fullName>
    </submittedName>
</protein>
<gene>
    <name evidence="2" type="ORF">L207DRAFT_172559</name>
</gene>
<feature type="region of interest" description="Disordered" evidence="1">
    <location>
        <begin position="1"/>
        <end position="25"/>
    </location>
</feature>